<protein>
    <submittedName>
        <fullName evidence="2">Uncharacterized protein</fullName>
    </submittedName>
</protein>
<gene>
    <name evidence="2" type="ORF">METZ01_LOCUS276835</name>
</gene>
<sequence length="24" mass="2528">MKGAKTTSNGSDEICPAYDDKKPA</sequence>
<organism evidence="2">
    <name type="scientific">marine metagenome</name>
    <dbReference type="NCBI Taxonomy" id="408172"/>
    <lineage>
        <taxon>unclassified sequences</taxon>
        <taxon>metagenomes</taxon>
        <taxon>ecological metagenomes</taxon>
    </lineage>
</organism>
<feature type="compositionally biased region" description="Polar residues" evidence="1">
    <location>
        <begin position="1"/>
        <end position="11"/>
    </location>
</feature>
<dbReference type="EMBL" id="UINC01080750">
    <property type="protein sequence ID" value="SVC23981.1"/>
    <property type="molecule type" value="Genomic_DNA"/>
</dbReference>
<evidence type="ECO:0000313" key="2">
    <source>
        <dbReference type="EMBL" id="SVC23981.1"/>
    </source>
</evidence>
<proteinExistence type="predicted"/>
<accession>A0A382KMR3</accession>
<reference evidence="2" key="1">
    <citation type="submission" date="2018-05" db="EMBL/GenBank/DDBJ databases">
        <authorList>
            <person name="Lanie J.A."/>
            <person name="Ng W.-L."/>
            <person name="Kazmierczak K.M."/>
            <person name="Andrzejewski T.M."/>
            <person name="Davidsen T.M."/>
            <person name="Wayne K.J."/>
            <person name="Tettelin H."/>
            <person name="Glass J.I."/>
            <person name="Rusch D."/>
            <person name="Podicherti R."/>
            <person name="Tsui H.-C.T."/>
            <person name="Winkler M.E."/>
        </authorList>
    </citation>
    <scope>NUCLEOTIDE SEQUENCE</scope>
</reference>
<evidence type="ECO:0000256" key="1">
    <source>
        <dbReference type="SAM" id="MobiDB-lite"/>
    </source>
</evidence>
<name>A0A382KMR3_9ZZZZ</name>
<dbReference type="AlphaFoldDB" id="A0A382KMR3"/>
<feature type="region of interest" description="Disordered" evidence="1">
    <location>
        <begin position="1"/>
        <end position="24"/>
    </location>
</feature>